<proteinExistence type="predicted"/>
<evidence type="ECO:0000313" key="2">
    <source>
        <dbReference type="EMBL" id="KAK7502320.1"/>
    </source>
</evidence>
<evidence type="ECO:0000256" key="1">
    <source>
        <dbReference type="SAM" id="MobiDB-lite"/>
    </source>
</evidence>
<comment type="caution">
    <text evidence="2">The sequence shown here is derived from an EMBL/GenBank/DDBJ whole genome shotgun (WGS) entry which is preliminary data.</text>
</comment>
<name>A0ABD0LSR6_9CAEN</name>
<sequence length="102" mass="11424">MDKTESSVSGSAERSWPSQSCSSFSDLEHVTHFRFPQPLRDYGSVLLAARDVNLFAFPPFRHSQVCRNHPHGEESRGRQTAETCGHPRFVSSFLLPAPFTCA</sequence>
<accession>A0ABD0LSR6</accession>
<protein>
    <submittedName>
        <fullName evidence="2">Uncharacterized protein</fullName>
    </submittedName>
</protein>
<reference evidence="2 3" key="1">
    <citation type="journal article" date="2023" name="Sci. Data">
        <title>Genome assembly of the Korean intertidal mud-creeper Batillaria attramentaria.</title>
        <authorList>
            <person name="Patra A.K."/>
            <person name="Ho P.T."/>
            <person name="Jun S."/>
            <person name="Lee S.J."/>
            <person name="Kim Y."/>
            <person name="Won Y.J."/>
        </authorList>
    </citation>
    <scope>NUCLEOTIDE SEQUENCE [LARGE SCALE GENOMIC DNA]</scope>
    <source>
        <strain evidence="2">Wonlab-2016</strain>
    </source>
</reference>
<evidence type="ECO:0000313" key="3">
    <source>
        <dbReference type="Proteomes" id="UP001519460"/>
    </source>
</evidence>
<dbReference type="EMBL" id="JACVVK020000026">
    <property type="protein sequence ID" value="KAK7502320.1"/>
    <property type="molecule type" value="Genomic_DNA"/>
</dbReference>
<feature type="region of interest" description="Disordered" evidence="1">
    <location>
        <begin position="1"/>
        <end position="22"/>
    </location>
</feature>
<keyword evidence="3" id="KW-1185">Reference proteome</keyword>
<dbReference type="AlphaFoldDB" id="A0ABD0LSR6"/>
<dbReference type="Proteomes" id="UP001519460">
    <property type="component" value="Unassembled WGS sequence"/>
</dbReference>
<organism evidence="2 3">
    <name type="scientific">Batillaria attramentaria</name>
    <dbReference type="NCBI Taxonomy" id="370345"/>
    <lineage>
        <taxon>Eukaryota</taxon>
        <taxon>Metazoa</taxon>
        <taxon>Spiralia</taxon>
        <taxon>Lophotrochozoa</taxon>
        <taxon>Mollusca</taxon>
        <taxon>Gastropoda</taxon>
        <taxon>Caenogastropoda</taxon>
        <taxon>Sorbeoconcha</taxon>
        <taxon>Cerithioidea</taxon>
        <taxon>Batillariidae</taxon>
        <taxon>Batillaria</taxon>
    </lineage>
</organism>
<gene>
    <name evidence="2" type="ORF">BaRGS_00006273</name>
</gene>